<accession>A0A1G9F4N0</accession>
<keyword evidence="2" id="KW-1185">Reference proteome</keyword>
<sequence>MEERKAGASRRDFLKLAGTGAPAAVAAAALAPVSAEAEEATGSMLRETEHVRKYLESARF</sequence>
<dbReference type="PROSITE" id="PS51318">
    <property type="entry name" value="TAT"/>
    <property type="match status" value="1"/>
</dbReference>
<dbReference type="NCBIfam" id="TIGR01409">
    <property type="entry name" value="TAT_signal_seq"/>
    <property type="match status" value="1"/>
</dbReference>
<evidence type="ECO:0000313" key="2">
    <source>
        <dbReference type="Proteomes" id="UP000199328"/>
    </source>
</evidence>
<dbReference type="InterPro" id="IPR019546">
    <property type="entry name" value="TAT_signal_bac_arc"/>
</dbReference>
<reference evidence="2" key="1">
    <citation type="submission" date="2016-10" db="EMBL/GenBank/DDBJ databases">
        <authorList>
            <person name="Varghese N."/>
            <person name="Submissions S."/>
        </authorList>
    </citation>
    <scope>NUCLEOTIDE SEQUENCE [LARGE SCALE GENOMIC DNA]</scope>
    <source>
        <strain evidence="2">CGMCC 1.10789</strain>
    </source>
</reference>
<name>A0A1G9F4N0_9RHOB</name>
<evidence type="ECO:0000313" key="1">
    <source>
        <dbReference type="EMBL" id="SDK83300.1"/>
    </source>
</evidence>
<dbReference type="Proteomes" id="UP000199328">
    <property type="component" value="Unassembled WGS sequence"/>
</dbReference>
<organism evidence="1 2">
    <name type="scientific">Meinhardsimonia xiamenensis</name>
    <dbReference type="NCBI Taxonomy" id="990712"/>
    <lineage>
        <taxon>Bacteria</taxon>
        <taxon>Pseudomonadati</taxon>
        <taxon>Pseudomonadota</taxon>
        <taxon>Alphaproteobacteria</taxon>
        <taxon>Rhodobacterales</taxon>
        <taxon>Paracoccaceae</taxon>
        <taxon>Meinhardsimonia</taxon>
    </lineage>
</organism>
<gene>
    <name evidence="1" type="ORF">SAMN05216257_10530</name>
</gene>
<proteinExistence type="predicted"/>
<dbReference type="EMBL" id="FNFV01000005">
    <property type="protein sequence ID" value="SDK83300.1"/>
    <property type="molecule type" value="Genomic_DNA"/>
</dbReference>
<dbReference type="PIRSF" id="PIRSF036704">
    <property type="entry name" value="UCP036704"/>
    <property type="match status" value="1"/>
</dbReference>
<dbReference type="AlphaFoldDB" id="A0A1G9F4N0"/>
<dbReference type="InterPro" id="IPR014177">
    <property type="entry name" value="Formate_DH_TAT-contain"/>
</dbReference>
<protein>
    <submittedName>
        <fullName evidence="1">Formate dehydrogenase region TAT target</fullName>
    </submittedName>
</protein>
<dbReference type="STRING" id="990712.SAMN05216257_10530"/>
<dbReference type="RefSeq" id="WP_092500644.1">
    <property type="nucleotide sequence ID" value="NZ_FNFV01000005.1"/>
</dbReference>
<dbReference type="InterPro" id="IPR006311">
    <property type="entry name" value="TAT_signal"/>
</dbReference>